<sequence>MNKIFYNFFFLSLMCLNSSFAAPVENQFADSGAGKSNHQKPSIFQQSPPTNNRPVGNPLPDLGGEKLNRPTSSLFLNAPVRNPLLDLDNEEANHQKLSIFEQKPLATQSNEKYHTIEVLSDTEEPKKLKKVKQETQHAPTPLSFEEFLKIPVHNFIKFSMHCKDEQELKRKIAKNAFNDHPENVLKGFLDLSDAEKQAFIDFLTENKYHEKNDKQKNSNINPYFQKKQNDILDHIDIMNIGGKPKMIPHIFSELLNIVQNA</sequence>
<accession>W6TT69</accession>
<evidence type="ECO:0000313" key="3">
    <source>
        <dbReference type="EMBL" id="ETZ06962.1"/>
    </source>
</evidence>
<dbReference type="AlphaFoldDB" id="W6TT69"/>
<dbReference type="Proteomes" id="UP000019112">
    <property type="component" value="Unassembled WGS sequence"/>
</dbReference>
<evidence type="ECO:0000256" key="1">
    <source>
        <dbReference type="SAM" id="MobiDB-lite"/>
    </source>
</evidence>
<dbReference type="RefSeq" id="WP_021827034.1">
    <property type="nucleotide sequence ID" value="NZ_AWTR02000074.1"/>
</dbReference>
<keyword evidence="4" id="KW-1185">Reference proteome</keyword>
<name>W6TT69_HOLOB</name>
<evidence type="ECO:0000313" key="4">
    <source>
        <dbReference type="Proteomes" id="UP000019112"/>
    </source>
</evidence>
<keyword evidence="2" id="KW-0732">Signal</keyword>
<protein>
    <submittedName>
        <fullName evidence="3">Uncharacterized protein</fullName>
    </submittedName>
</protein>
<feature type="region of interest" description="Disordered" evidence="1">
    <location>
        <begin position="31"/>
        <end position="70"/>
    </location>
</feature>
<feature type="chain" id="PRO_5004881526" evidence="2">
    <location>
        <begin position="22"/>
        <end position="261"/>
    </location>
</feature>
<feature type="signal peptide" evidence="2">
    <location>
        <begin position="1"/>
        <end position="21"/>
    </location>
</feature>
<gene>
    <name evidence="3" type="ORF">P618_200860</name>
</gene>
<proteinExistence type="predicted"/>
<organism evidence="3 4">
    <name type="scientific">Holospora obtusa F1</name>
    <dbReference type="NCBI Taxonomy" id="1399147"/>
    <lineage>
        <taxon>Bacteria</taxon>
        <taxon>Pseudomonadati</taxon>
        <taxon>Pseudomonadota</taxon>
        <taxon>Alphaproteobacteria</taxon>
        <taxon>Holosporales</taxon>
        <taxon>Holosporaceae</taxon>
        <taxon>Holospora</taxon>
    </lineage>
</organism>
<feature type="compositionally biased region" description="Polar residues" evidence="1">
    <location>
        <begin position="34"/>
        <end position="54"/>
    </location>
</feature>
<comment type="caution">
    <text evidence="3">The sequence shown here is derived from an EMBL/GenBank/DDBJ whole genome shotgun (WGS) entry which is preliminary data.</text>
</comment>
<reference evidence="3 4" key="1">
    <citation type="journal article" date="2014" name="FEMS Microbiol. Lett.">
        <title>Draft genome sequences of three Holospora species (Holospora obtusa, Holospora undulata, and Holospora elegans), endonuclear symbiotic bacteria of the ciliate Paramecium caudatum.</title>
        <authorList>
            <person name="Dohra H."/>
            <person name="Tanaka K."/>
            <person name="Suzuki T."/>
            <person name="Fujishima M."/>
            <person name="Suzuki H."/>
        </authorList>
    </citation>
    <scope>NUCLEOTIDE SEQUENCE [LARGE SCALE GENOMIC DNA]</scope>
    <source>
        <strain evidence="3 4">F1</strain>
    </source>
</reference>
<dbReference type="EMBL" id="AWTR02000074">
    <property type="protein sequence ID" value="ETZ06962.1"/>
    <property type="molecule type" value="Genomic_DNA"/>
</dbReference>
<evidence type="ECO:0000256" key="2">
    <source>
        <dbReference type="SAM" id="SignalP"/>
    </source>
</evidence>